<keyword evidence="2" id="KW-1185">Reference proteome</keyword>
<name>A0A392MXK1_9FABA</name>
<keyword evidence="1" id="KW-0418">Kinase</keyword>
<evidence type="ECO:0000313" key="1">
    <source>
        <dbReference type="EMBL" id="MCH92241.1"/>
    </source>
</evidence>
<keyword evidence="1" id="KW-0675">Receptor</keyword>
<reference evidence="1 2" key="1">
    <citation type="journal article" date="2018" name="Front. Plant Sci.">
        <title>Red Clover (Trifolium pratense) and Zigzag Clover (T. medium) - A Picture of Genomic Similarities and Differences.</title>
        <authorList>
            <person name="Dluhosova J."/>
            <person name="Istvanek J."/>
            <person name="Nedelnik J."/>
            <person name="Repkova J."/>
        </authorList>
    </citation>
    <scope>NUCLEOTIDE SEQUENCE [LARGE SCALE GENOMIC DNA]</scope>
    <source>
        <strain evidence="2">cv. 10/8</strain>
        <tissue evidence="1">Leaf</tissue>
    </source>
</reference>
<sequence length="79" mass="9015">MRRLGSGVGGGGWSWRRRLFAWEEALAVECCLLLVDVVLQVNVADRWCWNLDPPKGYTVSGVYHWLTHQDHVESTACKE</sequence>
<dbReference type="EMBL" id="LXQA010022248">
    <property type="protein sequence ID" value="MCH92241.1"/>
    <property type="molecule type" value="Genomic_DNA"/>
</dbReference>
<dbReference type="Proteomes" id="UP000265520">
    <property type="component" value="Unassembled WGS sequence"/>
</dbReference>
<proteinExistence type="predicted"/>
<comment type="caution">
    <text evidence="1">The sequence shown here is derived from an EMBL/GenBank/DDBJ whole genome shotgun (WGS) entry which is preliminary data.</text>
</comment>
<protein>
    <submittedName>
        <fullName evidence="1">Receptor-like kinase</fullName>
    </submittedName>
</protein>
<evidence type="ECO:0000313" key="2">
    <source>
        <dbReference type="Proteomes" id="UP000265520"/>
    </source>
</evidence>
<dbReference type="PANTHER" id="PTHR36617:SF5">
    <property type="entry name" value="OS05G0421675 PROTEIN"/>
    <property type="match status" value="1"/>
</dbReference>
<feature type="non-terminal residue" evidence="1">
    <location>
        <position position="79"/>
    </location>
</feature>
<dbReference type="GO" id="GO:0016301">
    <property type="term" value="F:kinase activity"/>
    <property type="evidence" value="ECO:0007669"/>
    <property type="project" value="UniProtKB-KW"/>
</dbReference>
<keyword evidence="1" id="KW-0808">Transferase</keyword>
<dbReference type="PANTHER" id="PTHR36617">
    <property type="entry name" value="PROTEIN, PUTATIVE-RELATED"/>
    <property type="match status" value="1"/>
</dbReference>
<organism evidence="1 2">
    <name type="scientific">Trifolium medium</name>
    <dbReference type="NCBI Taxonomy" id="97028"/>
    <lineage>
        <taxon>Eukaryota</taxon>
        <taxon>Viridiplantae</taxon>
        <taxon>Streptophyta</taxon>
        <taxon>Embryophyta</taxon>
        <taxon>Tracheophyta</taxon>
        <taxon>Spermatophyta</taxon>
        <taxon>Magnoliopsida</taxon>
        <taxon>eudicotyledons</taxon>
        <taxon>Gunneridae</taxon>
        <taxon>Pentapetalae</taxon>
        <taxon>rosids</taxon>
        <taxon>fabids</taxon>
        <taxon>Fabales</taxon>
        <taxon>Fabaceae</taxon>
        <taxon>Papilionoideae</taxon>
        <taxon>50 kb inversion clade</taxon>
        <taxon>NPAAA clade</taxon>
        <taxon>Hologalegina</taxon>
        <taxon>IRL clade</taxon>
        <taxon>Trifolieae</taxon>
        <taxon>Trifolium</taxon>
    </lineage>
</organism>
<accession>A0A392MXK1</accession>
<dbReference type="AlphaFoldDB" id="A0A392MXK1"/>